<feature type="compositionally biased region" description="Polar residues" evidence="1">
    <location>
        <begin position="439"/>
        <end position="454"/>
    </location>
</feature>
<dbReference type="SMART" id="SM00292">
    <property type="entry name" value="BRCT"/>
    <property type="match status" value="5"/>
</dbReference>
<sequence length="976" mass="107357">MSDHEKNTQPEKEKEITTSDSEGNRSLVSSTSKDSSQLQEGNQQTSNQQASLLFQNVIFYLNPFLGKTKAAELEGTLCAHGALKTHSSLTEDDDSVRQNTTSKPTHIITSDLDFPDYKHATARGIHIVKLPQYDRQLIRGAVEDYGGKFSPTVTPEVTHMVALTASGAMYAFPNPPMMDPDFNVARPELAQGYAPLLYSNTVKAVASFLSSPSEFHTLFLDGYNIILGDDLNILPERKDKIEEKIREAGGIIVNEYSSDSVDIVICRFRIGNLYVQASRDGKIVASADWLLHVLQTGELPSPKASLLHYPIPHECIPEMTSLVMTISNYTGNVREYLKRMIVAMGATYKPTLSNRNASEPTTHIICDKYEKGHEWNVKLVNHLWLEDCFQAWALQSETKPRYTLFPAHNQLSLIFGANIPPESLDDWIGHDGDEIPQGLDTSSRNRATESTVISSEHMITKDQINPNESILQTEAKVGMAPSSPASTPSKTASEKHSTGVKESSTSTQTSSSSVPSSPLKALSVTIVGGSRERDSLSPASTDNPMLGSVRVVSKKRGAALQASKVLQKIVPDMNEFQEELRDEKKATKKKKKHTTFEDHKGDETMDVDVDESDVSPSTPKKVAPSPVKRRRISMNSVGERSTPARSDDEDDREGDISSNGLRTSPKKIKRNMKVEKDDTSMEVANTATSEQTFAAGKSRRVRYISTGLKDQSAAQVKALKALGIIPTTAVEKCTHLVATSIARTGKFLIALLQGKIIVREDWLQACIDANAILGKNAEVSNSINRCVQCASANRRNISLDEDSFRIEDTANEQKFGMNLYESLDRAREKKVFENCVFYLSPSIRQDMPGLKSVIEAGGGKASTLLHTGLGFLKDRVVKASDQSNKTNSPKSKSASHRKKDKHDPKDGGDPSTSDSEEDGLRTLREKDEIVAVVSSEKDKDMWKPILDAGAHVYSHDLVSVSVLTQRLDLGRTHALA</sequence>
<feature type="compositionally biased region" description="Low complexity" evidence="1">
    <location>
        <begin position="480"/>
        <end position="491"/>
    </location>
</feature>
<feature type="compositionally biased region" description="Polar residues" evidence="1">
    <location>
        <begin position="18"/>
        <end position="44"/>
    </location>
</feature>
<dbReference type="GO" id="GO:0006302">
    <property type="term" value="P:double-strand break repair"/>
    <property type="evidence" value="ECO:0007669"/>
    <property type="project" value="TreeGrafter"/>
</dbReference>
<reference evidence="3" key="1">
    <citation type="journal article" date="2020" name="Fungal Divers.">
        <title>Resolving the Mortierellaceae phylogeny through synthesis of multi-gene phylogenetics and phylogenomics.</title>
        <authorList>
            <person name="Vandepol N."/>
            <person name="Liber J."/>
            <person name="Desiro A."/>
            <person name="Na H."/>
            <person name="Kennedy M."/>
            <person name="Barry K."/>
            <person name="Grigoriev I.V."/>
            <person name="Miller A.N."/>
            <person name="O'Donnell K."/>
            <person name="Stajich J.E."/>
            <person name="Bonito G."/>
        </authorList>
    </citation>
    <scope>NUCLEOTIDE SEQUENCE</scope>
    <source>
        <strain evidence="3">NRRL 2769</strain>
    </source>
</reference>
<name>A0A9P6MXV5_9FUNG</name>
<dbReference type="Proteomes" id="UP000703661">
    <property type="component" value="Unassembled WGS sequence"/>
</dbReference>
<feature type="compositionally biased region" description="Basic and acidic residues" evidence="1">
    <location>
        <begin position="594"/>
        <end position="603"/>
    </location>
</feature>
<feature type="region of interest" description="Disordered" evidence="1">
    <location>
        <begin position="581"/>
        <end position="679"/>
    </location>
</feature>
<feature type="compositionally biased region" description="Polar residues" evidence="1">
    <location>
        <begin position="880"/>
        <end position="892"/>
    </location>
</feature>
<dbReference type="EMBL" id="JAAAID010000537">
    <property type="protein sequence ID" value="KAG0016395.1"/>
    <property type="molecule type" value="Genomic_DNA"/>
</dbReference>
<feature type="region of interest" description="Disordered" evidence="1">
    <location>
        <begin position="879"/>
        <end position="923"/>
    </location>
</feature>
<dbReference type="SUPFAM" id="SSF52113">
    <property type="entry name" value="BRCT domain"/>
    <property type="match status" value="4"/>
</dbReference>
<evidence type="ECO:0000313" key="3">
    <source>
        <dbReference type="EMBL" id="KAG0016395.1"/>
    </source>
</evidence>
<protein>
    <recommendedName>
        <fullName evidence="2">BRCT domain-containing protein</fullName>
    </recommendedName>
</protein>
<feature type="compositionally biased region" description="Acidic residues" evidence="1">
    <location>
        <begin position="604"/>
        <end position="613"/>
    </location>
</feature>
<dbReference type="AlphaFoldDB" id="A0A9P6MXV5"/>
<dbReference type="Gene3D" id="3.40.50.10190">
    <property type="entry name" value="BRCT domain"/>
    <property type="match status" value="5"/>
</dbReference>
<feature type="domain" description="BRCT" evidence="2">
    <location>
        <begin position="319"/>
        <end position="390"/>
    </location>
</feature>
<organism evidence="3 4">
    <name type="scientific">Entomortierella chlamydospora</name>
    <dbReference type="NCBI Taxonomy" id="101097"/>
    <lineage>
        <taxon>Eukaryota</taxon>
        <taxon>Fungi</taxon>
        <taxon>Fungi incertae sedis</taxon>
        <taxon>Mucoromycota</taxon>
        <taxon>Mortierellomycotina</taxon>
        <taxon>Mortierellomycetes</taxon>
        <taxon>Mortierellales</taxon>
        <taxon>Mortierellaceae</taxon>
        <taxon>Entomortierella</taxon>
    </lineage>
</organism>
<dbReference type="GO" id="GO:0035361">
    <property type="term" value="C:Cul8-RING ubiquitin ligase complex"/>
    <property type="evidence" value="ECO:0007669"/>
    <property type="project" value="TreeGrafter"/>
</dbReference>
<dbReference type="CDD" id="cd00027">
    <property type="entry name" value="BRCT"/>
    <property type="match status" value="1"/>
</dbReference>
<proteinExistence type="predicted"/>
<dbReference type="PROSITE" id="PS50172">
    <property type="entry name" value="BRCT"/>
    <property type="match status" value="3"/>
</dbReference>
<dbReference type="CDD" id="cd18437">
    <property type="entry name" value="BRCT_BRC1_like_rpt3"/>
    <property type="match status" value="1"/>
</dbReference>
<dbReference type="GO" id="GO:1990683">
    <property type="term" value="P:DNA double-strand break attachment to nuclear envelope"/>
    <property type="evidence" value="ECO:0007669"/>
    <property type="project" value="TreeGrafter"/>
</dbReference>
<evidence type="ECO:0000259" key="2">
    <source>
        <dbReference type="PROSITE" id="PS50172"/>
    </source>
</evidence>
<feature type="compositionally biased region" description="Basic and acidic residues" evidence="1">
    <location>
        <begin position="1"/>
        <end position="17"/>
    </location>
</feature>
<feature type="domain" description="BRCT" evidence="2">
    <location>
        <begin position="215"/>
        <end position="307"/>
    </location>
</feature>
<comment type="caution">
    <text evidence="3">The sequence shown here is derived from an EMBL/GenBank/DDBJ whole genome shotgun (WGS) entry which is preliminary data.</text>
</comment>
<feature type="compositionally biased region" description="Polar residues" evidence="1">
    <location>
        <begin position="462"/>
        <end position="472"/>
    </location>
</feature>
<feature type="domain" description="BRCT" evidence="2">
    <location>
        <begin position="723"/>
        <end position="773"/>
    </location>
</feature>
<gene>
    <name evidence="3" type="ORF">BGZ80_009249</name>
</gene>
<accession>A0A9P6MXV5</accession>
<dbReference type="PANTHER" id="PTHR47667:SF1">
    <property type="entry name" value="REGULATOR OF TY1 TRANSPOSITION PROTEIN 107"/>
    <property type="match status" value="1"/>
</dbReference>
<feature type="region of interest" description="Disordered" evidence="1">
    <location>
        <begin position="428"/>
        <end position="520"/>
    </location>
</feature>
<dbReference type="Pfam" id="PF16770">
    <property type="entry name" value="RTT107_BRCT_5"/>
    <property type="match status" value="1"/>
</dbReference>
<feature type="region of interest" description="Disordered" evidence="1">
    <location>
        <begin position="1"/>
        <end position="44"/>
    </location>
</feature>
<dbReference type="PANTHER" id="PTHR47667">
    <property type="entry name" value="REGULATOR OF TY1 TRANSPOSITION PROTEIN 107"/>
    <property type="match status" value="1"/>
</dbReference>
<dbReference type="InterPro" id="IPR053036">
    <property type="entry name" value="CellCycle_DNARepair_Reg"/>
</dbReference>
<evidence type="ECO:0000256" key="1">
    <source>
        <dbReference type="SAM" id="MobiDB-lite"/>
    </source>
</evidence>
<dbReference type="InterPro" id="IPR036420">
    <property type="entry name" value="BRCT_dom_sf"/>
</dbReference>
<dbReference type="Pfam" id="PF12738">
    <property type="entry name" value="PTCB-BRCT"/>
    <property type="match status" value="1"/>
</dbReference>
<evidence type="ECO:0000313" key="4">
    <source>
        <dbReference type="Proteomes" id="UP000703661"/>
    </source>
</evidence>
<dbReference type="InterPro" id="IPR001357">
    <property type="entry name" value="BRCT_dom"/>
</dbReference>
<feature type="compositionally biased region" description="Low complexity" evidence="1">
    <location>
        <begin position="503"/>
        <end position="517"/>
    </location>
</feature>
<dbReference type="CDD" id="cd18432">
    <property type="entry name" value="BRCT_PAXIP1_rpt6_like"/>
    <property type="match status" value="1"/>
</dbReference>
<dbReference type="CDD" id="cd17743">
    <property type="entry name" value="BRCT_BRC1_like_rpt5"/>
    <property type="match status" value="1"/>
</dbReference>
<dbReference type="GO" id="GO:0005634">
    <property type="term" value="C:nucleus"/>
    <property type="evidence" value="ECO:0007669"/>
    <property type="project" value="TreeGrafter"/>
</dbReference>
<keyword evidence="4" id="KW-1185">Reference proteome</keyword>